<accession>A0A6I3KQB3</accession>
<reference evidence="2 3" key="1">
    <citation type="submission" date="2019-11" db="EMBL/GenBank/DDBJ databases">
        <title>Identification of a novel strain.</title>
        <authorList>
            <person name="Xu Q."/>
            <person name="Wang G."/>
        </authorList>
    </citation>
    <scope>NUCLEOTIDE SEQUENCE [LARGE SCALE GENOMIC DNA]</scope>
    <source>
        <strain evidence="3">xq</strain>
    </source>
</reference>
<evidence type="ECO:0000256" key="1">
    <source>
        <dbReference type="SAM" id="Phobius"/>
    </source>
</evidence>
<comment type="caution">
    <text evidence="2">The sequence shown here is derived from an EMBL/GenBank/DDBJ whole genome shotgun (WGS) entry which is preliminary data.</text>
</comment>
<dbReference type="RefSeq" id="WP_154740492.1">
    <property type="nucleotide sequence ID" value="NZ_WMBQ01000002.1"/>
</dbReference>
<proteinExistence type="predicted"/>
<name>A0A6I3KQB3_9HYPH</name>
<keyword evidence="1" id="KW-1133">Transmembrane helix</keyword>
<dbReference type="AlphaFoldDB" id="A0A6I3KQB3"/>
<keyword evidence="3" id="KW-1185">Reference proteome</keyword>
<evidence type="ECO:0000313" key="2">
    <source>
        <dbReference type="EMBL" id="MTD96012.1"/>
    </source>
</evidence>
<evidence type="ECO:0000313" key="3">
    <source>
        <dbReference type="Proteomes" id="UP000440694"/>
    </source>
</evidence>
<protein>
    <submittedName>
        <fullName evidence="2">Uncharacterized protein</fullName>
    </submittedName>
</protein>
<feature type="transmembrane region" description="Helical" evidence="1">
    <location>
        <begin position="9"/>
        <end position="34"/>
    </location>
</feature>
<feature type="transmembrane region" description="Helical" evidence="1">
    <location>
        <begin position="95"/>
        <end position="115"/>
    </location>
</feature>
<keyword evidence="1" id="KW-0472">Membrane</keyword>
<dbReference type="Proteomes" id="UP000440694">
    <property type="component" value="Unassembled WGS sequence"/>
</dbReference>
<dbReference type="EMBL" id="WMBQ01000002">
    <property type="protein sequence ID" value="MTD96012.1"/>
    <property type="molecule type" value="Genomic_DNA"/>
</dbReference>
<sequence>MSNAGHLRLIVRTTADACVGLILFLTFALAVGAYERNSAATHRLGGLLSISSNAGDLLKFSIDDSPLIAAAVVATAVPVPQAAAFSTPHTIPKGAGMLLLAGIFSGIVAFNLAFFRHLRREYASPRRGAVEEGPGSAGSP</sequence>
<keyword evidence="1" id="KW-0812">Transmembrane</keyword>
<organism evidence="2 3">
    <name type="scientific">Hyphomicrobium album</name>
    <dbReference type="NCBI Taxonomy" id="2665159"/>
    <lineage>
        <taxon>Bacteria</taxon>
        <taxon>Pseudomonadati</taxon>
        <taxon>Pseudomonadota</taxon>
        <taxon>Alphaproteobacteria</taxon>
        <taxon>Hyphomicrobiales</taxon>
        <taxon>Hyphomicrobiaceae</taxon>
        <taxon>Hyphomicrobium</taxon>
    </lineage>
</organism>
<gene>
    <name evidence="2" type="ORF">GIW81_16860</name>
</gene>